<dbReference type="AlphaFoldDB" id="A0A0E9SAN4"/>
<protein>
    <submittedName>
        <fullName evidence="2">Uncharacterized protein</fullName>
    </submittedName>
</protein>
<sequence>MDISMKSTRLPMPQKPTVQELQEQA</sequence>
<reference evidence="2" key="2">
    <citation type="journal article" date="2015" name="Fish Shellfish Immunol.">
        <title>Early steps in the European eel (Anguilla anguilla)-Vibrio vulnificus interaction in the gills: Role of the RtxA13 toxin.</title>
        <authorList>
            <person name="Callol A."/>
            <person name="Pajuelo D."/>
            <person name="Ebbesson L."/>
            <person name="Teles M."/>
            <person name="MacKenzie S."/>
            <person name="Amaro C."/>
        </authorList>
    </citation>
    <scope>NUCLEOTIDE SEQUENCE</scope>
</reference>
<organism evidence="2">
    <name type="scientific">Anguilla anguilla</name>
    <name type="common">European freshwater eel</name>
    <name type="synonym">Muraena anguilla</name>
    <dbReference type="NCBI Taxonomy" id="7936"/>
    <lineage>
        <taxon>Eukaryota</taxon>
        <taxon>Metazoa</taxon>
        <taxon>Chordata</taxon>
        <taxon>Craniata</taxon>
        <taxon>Vertebrata</taxon>
        <taxon>Euteleostomi</taxon>
        <taxon>Actinopterygii</taxon>
        <taxon>Neopterygii</taxon>
        <taxon>Teleostei</taxon>
        <taxon>Anguilliformes</taxon>
        <taxon>Anguillidae</taxon>
        <taxon>Anguilla</taxon>
    </lineage>
</organism>
<feature type="compositionally biased region" description="Polar residues" evidence="1">
    <location>
        <begin position="16"/>
        <end position="25"/>
    </location>
</feature>
<accession>A0A0E9SAN4</accession>
<feature type="region of interest" description="Disordered" evidence="1">
    <location>
        <begin position="1"/>
        <end position="25"/>
    </location>
</feature>
<proteinExistence type="predicted"/>
<name>A0A0E9SAN4_ANGAN</name>
<reference evidence="2" key="1">
    <citation type="submission" date="2014-11" db="EMBL/GenBank/DDBJ databases">
        <authorList>
            <person name="Amaro Gonzalez C."/>
        </authorList>
    </citation>
    <scope>NUCLEOTIDE SEQUENCE</scope>
</reference>
<evidence type="ECO:0000256" key="1">
    <source>
        <dbReference type="SAM" id="MobiDB-lite"/>
    </source>
</evidence>
<evidence type="ECO:0000313" key="2">
    <source>
        <dbReference type="EMBL" id="JAH38272.1"/>
    </source>
</evidence>
<dbReference type="EMBL" id="GBXM01070305">
    <property type="protein sequence ID" value="JAH38272.1"/>
    <property type="molecule type" value="Transcribed_RNA"/>
</dbReference>